<evidence type="ECO:0000313" key="4">
    <source>
        <dbReference type="Proteomes" id="UP001515480"/>
    </source>
</evidence>
<sequence length="321" mass="35797">MHTTLPRPADDSPCSPQHLQATLSSSRPSSCLPGAVPSCHLHDPLDAILSSLHSPRLLPHQDRAPPFLSSHLAIIQEYVAQSWFPLDLQAALRRTMKFGKLFKASITARMPQWRDHVLQYKHLKRAIRQALAARDAGTATADQLLSGFTQLLDHEVSRVNNFYMDRIEEGVIILHALRQQGDGVLAAAAVQSGLSLAEQRHACKQSLVTFHLNLLVLQNYVALNFMAIAKILKKWDKQTQLPLRTEYISAIVELPFYQCQALGQLVEDAESLFAVLDKQSATTARAQCVNECSAQETATRGQWSSKEQWQQANQQPTHTIS</sequence>
<evidence type="ECO:0000259" key="2">
    <source>
        <dbReference type="PROSITE" id="PS51382"/>
    </source>
</evidence>
<feature type="region of interest" description="Disordered" evidence="1">
    <location>
        <begin position="1"/>
        <end position="29"/>
    </location>
</feature>
<name>A0AB34IE37_PRYPA</name>
<dbReference type="PROSITE" id="PS51382">
    <property type="entry name" value="SPX"/>
    <property type="match status" value="1"/>
</dbReference>
<evidence type="ECO:0000256" key="1">
    <source>
        <dbReference type="SAM" id="MobiDB-lite"/>
    </source>
</evidence>
<protein>
    <recommendedName>
        <fullName evidence="2">SPX domain-containing protein</fullName>
    </recommendedName>
</protein>
<reference evidence="3 4" key="1">
    <citation type="journal article" date="2024" name="Science">
        <title>Giant polyketide synthase enzymes in the biosynthesis of giant marine polyether toxins.</title>
        <authorList>
            <person name="Fallon T.R."/>
            <person name="Shende V.V."/>
            <person name="Wierzbicki I.H."/>
            <person name="Pendleton A.L."/>
            <person name="Watervoot N.F."/>
            <person name="Auber R.P."/>
            <person name="Gonzalez D.J."/>
            <person name="Wisecaver J.H."/>
            <person name="Moore B.S."/>
        </authorList>
    </citation>
    <scope>NUCLEOTIDE SEQUENCE [LARGE SCALE GENOMIC DNA]</scope>
    <source>
        <strain evidence="3 4">12B1</strain>
    </source>
</reference>
<dbReference type="Pfam" id="PF03105">
    <property type="entry name" value="SPX"/>
    <property type="match status" value="1"/>
</dbReference>
<dbReference type="InterPro" id="IPR031142">
    <property type="entry name" value="SPX_prot"/>
</dbReference>
<dbReference type="PANTHER" id="PTHR45978:SF7">
    <property type="entry name" value="SPX DOMAIN-CONTAINING PROTEIN 4"/>
    <property type="match status" value="1"/>
</dbReference>
<dbReference type="GO" id="GO:0016036">
    <property type="term" value="P:cellular response to phosphate starvation"/>
    <property type="evidence" value="ECO:0007669"/>
    <property type="project" value="InterPro"/>
</dbReference>
<gene>
    <name evidence="3" type="ORF">AB1Y20_016632</name>
</gene>
<dbReference type="EMBL" id="JBGBPQ010000031">
    <property type="protein sequence ID" value="KAL1495770.1"/>
    <property type="molecule type" value="Genomic_DNA"/>
</dbReference>
<accession>A0AB34IE37</accession>
<comment type="caution">
    <text evidence="3">The sequence shown here is derived from an EMBL/GenBank/DDBJ whole genome shotgun (WGS) entry which is preliminary data.</text>
</comment>
<proteinExistence type="predicted"/>
<organism evidence="3 4">
    <name type="scientific">Prymnesium parvum</name>
    <name type="common">Toxic golden alga</name>
    <dbReference type="NCBI Taxonomy" id="97485"/>
    <lineage>
        <taxon>Eukaryota</taxon>
        <taxon>Haptista</taxon>
        <taxon>Haptophyta</taxon>
        <taxon>Prymnesiophyceae</taxon>
        <taxon>Prymnesiales</taxon>
        <taxon>Prymnesiaceae</taxon>
        <taxon>Prymnesium</taxon>
    </lineage>
</organism>
<dbReference type="AlphaFoldDB" id="A0AB34IE37"/>
<dbReference type="Proteomes" id="UP001515480">
    <property type="component" value="Unassembled WGS sequence"/>
</dbReference>
<evidence type="ECO:0000313" key="3">
    <source>
        <dbReference type="EMBL" id="KAL1495770.1"/>
    </source>
</evidence>
<dbReference type="InterPro" id="IPR004331">
    <property type="entry name" value="SPX_dom"/>
</dbReference>
<dbReference type="PANTHER" id="PTHR45978">
    <property type="entry name" value="SPX DOMAIN-CONTAINING PROTEIN 3"/>
    <property type="match status" value="1"/>
</dbReference>
<feature type="domain" description="SPX" evidence="2">
    <location>
        <begin position="96"/>
        <end position="249"/>
    </location>
</feature>
<feature type="compositionally biased region" description="Polar residues" evidence="1">
    <location>
        <begin position="14"/>
        <end position="29"/>
    </location>
</feature>
<keyword evidence="4" id="KW-1185">Reference proteome</keyword>